<feature type="non-terminal residue" evidence="3">
    <location>
        <position position="303"/>
    </location>
</feature>
<dbReference type="STRING" id="407821.A0A087UGW1"/>
<protein>
    <recommendedName>
        <fullName evidence="2">RNase H type-1 domain-containing protein</fullName>
    </recommendedName>
</protein>
<dbReference type="AlphaFoldDB" id="A0A087UGW1"/>
<dbReference type="OMA" id="FNINHAI"/>
<dbReference type="InterPro" id="IPR012337">
    <property type="entry name" value="RNaseH-like_sf"/>
</dbReference>
<keyword evidence="4" id="KW-1185">Reference proteome</keyword>
<dbReference type="GO" id="GO:0003676">
    <property type="term" value="F:nucleic acid binding"/>
    <property type="evidence" value="ECO:0007669"/>
    <property type="project" value="InterPro"/>
</dbReference>
<dbReference type="InterPro" id="IPR036397">
    <property type="entry name" value="RNaseH_sf"/>
</dbReference>
<dbReference type="InterPro" id="IPR050092">
    <property type="entry name" value="RNase_H"/>
</dbReference>
<proteinExistence type="inferred from homology"/>
<dbReference type="OrthoDB" id="6437652at2759"/>
<dbReference type="GO" id="GO:0004523">
    <property type="term" value="F:RNA-DNA hybrid ribonuclease activity"/>
    <property type="evidence" value="ECO:0007669"/>
    <property type="project" value="InterPro"/>
</dbReference>
<comment type="similarity">
    <text evidence="1">Belongs to the RNase H family.</text>
</comment>
<evidence type="ECO:0000259" key="2">
    <source>
        <dbReference type="PROSITE" id="PS50879"/>
    </source>
</evidence>
<evidence type="ECO:0000313" key="4">
    <source>
        <dbReference type="Proteomes" id="UP000054359"/>
    </source>
</evidence>
<reference evidence="3 4" key="1">
    <citation type="submission" date="2013-11" db="EMBL/GenBank/DDBJ databases">
        <title>Genome sequencing of Stegodyphus mimosarum.</title>
        <authorList>
            <person name="Bechsgaard J."/>
        </authorList>
    </citation>
    <scope>NUCLEOTIDE SEQUENCE [LARGE SCALE GENOMIC DNA]</scope>
</reference>
<dbReference type="PANTHER" id="PTHR10642:SF31">
    <property type="entry name" value="RIBONUCLEASE H1"/>
    <property type="match status" value="1"/>
</dbReference>
<dbReference type="SUPFAM" id="SSF53098">
    <property type="entry name" value="Ribonuclease H-like"/>
    <property type="match status" value="1"/>
</dbReference>
<sequence>MKLFYGHKWGLNPHIQKVLFTTVVEKIVTYAAAVWAYPMQGRKVKHLNVIQRPFALGITRAYCTTSSDAINVLAGLLPLHIRVEEEAARQHILQLRKTVTFDDEVYSPEEYERNCCPLDVHPAAKGKGIYVTVNPNEYENNQSHGLTVYTDGSKLDERVGCAYVARQQGNVIKKWKGQLRQYNSVFQSEAMAIAQAIHYLHTCQYSQATIKTDSLSTLYAIWNPDHSSKIIQEIQQALRNNQQYRVYLEWIKAHVGHEGNELADQLAKEATTEPINAQIVIPWPHSHLKRTLRLKAIGRDLSP</sequence>
<dbReference type="Gene3D" id="3.30.420.10">
    <property type="entry name" value="Ribonuclease H-like superfamily/Ribonuclease H"/>
    <property type="match status" value="1"/>
</dbReference>
<dbReference type="GO" id="GO:0043137">
    <property type="term" value="P:DNA replication, removal of RNA primer"/>
    <property type="evidence" value="ECO:0007669"/>
    <property type="project" value="TreeGrafter"/>
</dbReference>
<dbReference type="Proteomes" id="UP000054359">
    <property type="component" value="Unassembled WGS sequence"/>
</dbReference>
<dbReference type="EMBL" id="KK119736">
    <property type="protein sequence ID" value="KFM76600.1"/>
    <property type="molecule type" value="Genomic_DNA"/>
</dbReference>
<gene>
    <name evidence="3" type="ORF">X975_22265</name>
</gene>
<dbReference type="PANTHER" id="PTHR10642">
    <property type="entry name" value="RIBONUCLEASE H1"/>
    <property type="match status" value="1"/>
</dbReference>
<dbReference type="Pfam" id="PF00075">
    <property type="entry name" value="RNase_H"/>
    <property type="match status" value="1"/>
</dbReference>
<name>A0A087UGW1_STEMI</name>
<accession>A0A087UGW1</accession>
<evidence type="ECO:0000313" key="3">
    <source>
        <dbReference type="EMBL" id="KFM76600.1"/>
    </source>
</evidence>
<evidence type="ECO:0000256" key="1">
    <source>
        <dbReference type="ARBA" id="ARBA00005300"/>
    </source>
</evidence>
<dbReference type="CDD" id="cd09276">
    <property type="entry name" value="Rnase_HI_RT_non_LTR"/>
    <property type="match status" value="1"/>
</dbReference>
<feature type="domain" description="RNase H type-1" evidence="2">
    <location>
        <begin position="142"/>
        <end position="272"/>
    </location>
</feature>
<dbReference type="PROSITE" id="PS50879">
    <property type="entry name" value="RNASE_H_1"/>
    <property type="match status" value="1"/>
</dbReference>
<dbReference type="InterPro" id="IPR002156">
    <property type="entry name" value="RNaseH_domain"/>
</dbReference>
<organism evidence="3 4">
    <name type="scientific">Stegodyphus mimosarum</name>
    <name type="common">African social velvet spider</name>
    <dbReference type="NCBI Taxonomy" id="407821"/>
    <lineage>
        <taxon>Eukaryota</taxon>
        <taxon>Metazoa</taxon>
        <taxon>Ecdysozoa</taxon>
        <taxon>Arthropoda</taxon>
        <taxon>Chelicerata</taxon>
        <taxon>Arachnida</taxon>
        <taxon>Araneae</taxon>
        <taxon>Araneomorphae</taxon>
        <taxon>Entelegynae</taxon>
        <taxon>Eresoidea</taxon>
        <taxon>Eresidae</taxon>
        <taxon>Stegodyphus</taxon>
    </lineage>
</organism>